<dbReference type="RefSeq" id="WP_199870450.1">
    <property type="nucleotide sequence ID" value="NZ_JAAGPU010000026.1"/>
</dbReference>
<dbReference type="CDD" id="cd00081">
    <property type="entry name" value="Hint"/>
    <property type="match status" value="1"/>
</dbReference>
<dbReference type="SUPFAM" id="SSF51294">
    <property type="entry name" value="Hedgehog/intein (Hint) domain"/>
    <property type="match status" value="1"/>
</dbReference>
<dbReference type="InterPro" id="IPR036844">
    <property type="entry name" value="Hint_dom_sf"/>
</dbReference>
<protein>
    <recommendedName>
        <fullName evidence="1">Hint domain-containing protein</fullName>
    </recommendedName>
</protein>
<organism evidence="2 3">
    <name type="scientific">Clostridium senegalense</name>
    <dbReference type="NCBI Taxonomy" id="1465809"/>
    <lineage>
        <taxon>Bacteria</taxon>
        <taxon>Bacillati</taxon>
        <taxon>Bacillota</taxon>
        <taxon>Clostridia</taxon>
        <taxon>Eubacteriales</taxon>
        <taxon>Clostridiaceae</taxon>
        <taxon>Clostridium</taxon>
    </lineage>
</organism>
<dbReference type="GO" id="GO:0016539">
    <property type="term" value="P:intein-mediated protein splicing"/>
    <property type="evidence" value="ECO:0007669"/>
    <property type="project" value="InterPro"/>
</dbReference>
<evidence type="ECO:0000313" key="3">
    <source>
        <dbReference type="Proteomes" id="UP000481872"/>
    </source>
</evidence>
<dbReference type="Gene3D" id="2.170.16.10">
    <property type="entry name" value="Hedgehog/Intein (Hint) domain"/>
    <property type="match status" value="1"/>
</dbReference>
<sequence length="220" mass="23953">MPKLAVANNISKSGSVSFSNKIYNEAETLISKGISTEASASSKFINNASKAEFGVCFIAGTKIALEDGNKPIEKIKIGDKVLSQNIYTGEQEYKEVTNLYVKEVDTLIHLDIDGTQISTTIDHPFWIVGKGWTGAGELKEGDKVLLSSGKTSKVTNSYKEKLNKSVKVYNFEVSNWHTYFVSDAGVLVHNTCSMGSAKGAAKANENIVYRALNSKDAERL</sequence>
<dbReference type="PROSITE" id="PS50817">
    <property type="entry name" value="INTEIN_N_TER"/>
    <property type="match status" value="1"/>
</dbReference>
<dbReference type="InterPro" id="IPR030934">
    <property type="entry name" value="Intein_C"/>
</dbReference>
<keyword evidence="3" id="KW-1185">Reference proteome</keyword>
<evidence type="ECO:0000259" key="1">
    <source>
        <dbReference type="SMART" id="SM00306"/>
    </source>
</evidence>
<proteinExistence type="predicted"/>
<reference evidence="2 3" key="1">
    <citation type="submission" date="2020-02" db="EMBL/GenBank/DDBJ databases">
        <title>Genome assembly of a novel Clostridium senegalense strain.</title>
        <authorList>
            <person name="Gupta T.B."/>
            <person name="Jauregui R."/>
            <person name="Maclean P."/>
            <person name="Nawarathana A."/>
            <person name="Brightwell G."/>
        </authorList>
    </citation>
    <scope>NUCLEOTIDE SEQUENCE [LARGE SCALE GENOMIC DNA]</scope>
    <source>
        <strain evidence="2 3">AGRFS4</strain>
    </source>
</reference>
<name>A0A6M0H684_9CLOT</name>
<dbReference type="AlphaFoldDB" id="A0A6M0H684"/>
<accession>A0A6M0H684</accession>
<dbReference type="InterPro" id="IPR006141">
    <property type="entry name" value="Intein_N"/>
</dbReference>
<feature type="domain" description="Hint" evidence="1">
    <location>
        <begin position="54"/>
        <end position="148"/>
    </location>
</feature>
<dbReference type="NCBIfam" id="TIGR01443">
    <property type="entry name" value="intein_Cterm"/>
    <property type="match status" value="1"/>
</dbReference>
<dbReference type="PROSITE" id="PS50818">
    <property type="entry name" value="INTEIN_C_TER"/>
    <property type="match status" value="1"/>
</dbReference>
<dbReference type="Proteomes" id="UP000481872">
    <property type="component" value="Unassembled WGS sequence"/>
</dbReference>
<dbReference type="EMBL" id="JAAGPU010000026">
    <property type="protein sequence ID" value="NEU05784.1"/>
    <property type="molecule type" value="Genomic_DNA"/>
</dbReference>
<dbReference type="SMART" id="SM00306">
    <property type="entry name" value="HintN"/>
    <property type="match status" value="1"/>
</dbReference>
<dbReference type="InterPro" id="IPR003587">
    <property type="entry name" value="Hint_dom_N"/>
</dbReference>
<comment type="caution">
    <text evidence="2">The sequence shown here is derived from an EMBL/GenBank/DDBJ whole genome shotgun (WGS) entry which is preliminary data.</text>
</comment>
<gene>
    <name evidence="2" type="ORF">G3M99_13190</name>
</gene>
<dbReference type="Pfam" id="PF07591">
    <property type="entry name" value="PT-HINT"/>
    <property type="match status" value="1"/>
</dbReference>
<evidence type="ECO:0000313" key="2">
    <source>
        <dbReference type="EMBL" id="NEU05784.1"/>
    </source>
</evidence>